<proteinExistence type="predicted"/>
<evidence type="ECO:0000313" key="1">
    <source>
        <dbReference type="EMBL" id="QHG63358.1"/>
    </source>
</evidence>
<reference evidence="1 2" key="1">
    <citation type="submission" date="2020-02" db="EMBL/GenBank/DDBJ databases">
        <title>Pseudomonas Putida W5 Complete Genome Assembly.</title>
        <authorList>
            <person name="Yuan Z.-C."/>
            <person name="Shaw G.A."/>
            <person name="Cusano A.D."/>
            <person name="Caddey B.J."/>
            <person name="Weselowski B.J."/>
        </authorList>
    </citation>
    <scope>NUCLEOTIDE SEQUENCE [LARGE SCALE GENOMIC DNA]</scope>
    <source>
        <strain evidence="1 2">W5</strain>
    </source>
</reference>
<protein>
    <submittedName>
        <fullName evidence="1">Uncharacterized protein</fullName>
    </submittedName>
</protein>
<dbReference type="Proteomes" id="UP000464480">
    <property type="component" value="Chromosome"/>
</dbReference>
<accession>A0A6I6XCV8</accession>
<evidence type="ECO:0000313" key="2">
    <source>
        <dbReference type="Proteomes" id="UP000464480"/>
    </source>
</evidence>
<organism evidence="1 2">
    <name type="scientific">Pseudomonas putida</name>
    <name type="common">Arthrobacter siderocapsulatus</name>
    <dbReference type="NCBI Taxonomy" id="303"/>
    <lineage>
        <taxon>Bacteria</taxon>
        <taxon>Pseudomonadati</taxon>
        <taxon>Pseudomonadota</taxon>
        <taxon>Gammaproteobacteria</taxon>
        <taxon>Pseudomonadales</taxon>
        <taxon>Pseudomonadaceae</taxon>
        <taxon>Pseudomonas</taxon>
    </lineage>
</organism>
<name>A0A6I6XCV8_PSEPU</name>
<dbReference type="RefSeq" id="WP_159408925.1">
    <property type="nucleotide sequence ID" value="NZ_CP026115.2"/>
</dbReference>
<gene>
    <name evidence="1" type="ORF">C2H86_02545</name>
</gene>
<dbReference type="EMBL" id="CP026115">
    <property type="protein sequence ID" value="QHG63358.1"/>
    <property type="molecule type" value="Genomic_DNA"/>
</dbReference>
<sequence length="250" mass="27123">MNFESTIASVKSNAEGRMVVSIAAVDVGPIHQGYSYQADIEGGFTLTTEFDDYALSMQFEMQRVSADGKNYHISECRLEGNGINARGTGSAEVLDYGFNIKAVGYQVTLEDISGRKVMLAGDFGVRMAEAPEGAPDDRMLIVITAEGAEPVSKNADKIAIQGEFTLRSESEGYAFFLRFTRKAAGYNSAQGDFDITECQLEGNGIVAQGNSGWSTFQDRDSMIRAVAYEAKFTDAIGRELSQAGGFNFRL</sequence>
<dbReference type="AlphaFoldDB" id="A0A6I6XCV8"/>